<evidence type="ECO:0000313" key="6">
    <source>
        <dbReference type="EMBL" id="RAW02768.1"/>
    </source>
</evidence>
<keyword evidence="2" id="KW-0067">ATP-binding</keyword>
<dbReference type="Pfam" id="PF00488">
    <property type="entry name" value="MutS_V"/>
    <property type="match status" value="1"/>
</dbReference>
<dbReference type="PANTHER" id="PTHR11361:SF99">
    <property type="entry name" value="DNA MISMATCH REPAIR PROTEIN"/>
    <property type="match status" value="1"/>
</dbReference>
<dbReference type="SUPFAM" id="SSF52540">
    <property type="entry name" value="P-loop containing nucleoside triphosphate hydrolases"/>
    <property type="match status" value="1"/>
</dbReference>
<feature type="domain" description="DNA mismatch repair proteins mutS family" evidence="5">
    <location>
        <begin position="417"/>
        <end position="595"/>
    </location>
</feature>
<evidence type="ECO:0000259" key="5">
    <source>
        <dbReference type="SMART" id="SM00534"/>
    </source>
</evidence>
<dbReference type="PANTHER" id="PTHR11361">
    <property type="entry name" value="DNA MISMATCH REPAIR PROTEIN MUTS FAMILY MEMBER"/>
    <property type="match status" value="1"/>
</dbReference>
<evidence type="ECO:0000313" key="7">
    <source>
        <dbReference type="Proteomes" id="UP000251889"/>
    </source>
</evidence>
<evidence type="ECO:0000256" key="2">
    <source>
        <dbReference type="ARBA" id="ARBA00022840"/>
    </source>
</evidence>
<feature type="transmembrane region" description="Helical" evidence="4">
    <location>
        <begin position="56"/>
        <end position="72"/>
    </location>
</feature>
<dbReference type="GO" id="GO:0005524">
    <property type="term" value="F:ATP binding"/>
    <property type="evidence" value="ECO:0007669"/>
    <property type="project" value="UniProtKB-KW"/>
</dbReference>
<dbReference type="Gene3D" id="1.10.1420.10">
    <property type="match status" value="1"/>
</dbReference>
<dbReference type="InterPro" id="IPR036187">
    <property type="entry name" value="DNA_mismatch_repair_MutS_sf"/>
</dbReference>
<evidence type="ECO:0000256" key="1">
    <source>
        <dbReference type="ARBA" id="ARBA00022741"/>
    </source>
</evidence>
<proteinExistence type="predicted"/>
<sequence length="595" mass="67648">MNSKDLHAFYTEREERFSLSLKDITSKINVVSNIRLTTAVLFLGCIYLALTKSTSFFYLLPVLLIAFVWMIFKHAQLFKQKVHLENLVAINARELKLLENQYEKIYSGAEFNDPTHPYAHDLDLFGEGSFFQAVNRCNTIQGKHKFAHGLKTPLQHKQAIIARQAAIKELSHRVDFRQHVAAAGNETEEERGDYDELLAWLKQQPFVYSKKGFKFLLVIIPAITTVAVAGAFFNPWVKTLAILLAIFQWGFLGIYIKRVNAFHESIGRKRGILEKYAHVLHFLQREKFESPVLTGLTNNAQQADQKLKHLANLVGSFNARSNALTSIFVNSILMYDLQYVYRLERWRSENENNLRRWLEAVSDIEVLNTWATYAFNHQQFVYADISENLALSAHELGHPLIEPTSCVTNNVQLGEGESILIITGANMAGKSTFLRTVGINIVIALNGAPVFATKFNCPLILLQTGMRTADSLKDHQSYFYAELNRLKSIVDQLRSKLPLLILLDEILKGTNSTDKQAGSIALVKQLIPHHCLAMIATHDLALGELEIEFPDHVKNFHFEPNIENDQLSFDYKLKRGIAEKMNATFLMKKMGIIPN</sequence>
<keyword evidence="4" id="KW-0472">Membrane</keyword>
<dbReference type="InterPro" id="IPR000432">
    <property type="entry name" value="DNA_mismatch_repair_MutS_C"/>
</dbReference>
<dbReference type="GO" id="GO:0005829">
    <property type="term" value="C:cytosol"/>
    <property type="evidence" value="ECO:0007669"/>
    <property type="project" value="TreeGrafter"/>
</dbReference>
<dbReference type="InterPro" id="IPR045076">
    <property type="entry name" value="MutS"/>
</dbReference>
<feature type="transmembrane region" description="Helical" evidence="4">
    <location>
        <begin position="212"/>
        <end position="233"/>
    </location>
</feature>
<dbReference type="SMART" id="SM00534">
    <property type="entry name" value="MUTSac"/>
    <property type="match status" value="1"/>
</dbReference>
<keyword evidence="4" id="KW-0812">Transmembrane</keyword>
<dbReference type="Gene3D" id="3.40.50.300">
    <property type="entry name" value="P-loop containing nucleotide triphosphate hydrolases"/>
    <property type="match status" value="1"/>
</dbReference>
<dbReference type="SUPFAM" id="SSF48334">
    <property type="entry name" value="DNA repair protein MutS, domain III"/>
    <property type="match status" value="1"/>
</dbReference>
<protein>
    <recommendedName>
        <fullName evidence="5">DNA mismatch repair proteins mutS family domain-containing protein</fullName>
    </recommendedName>
</protein>
<gene>
    <name evidence="6" type="ORF">DQQ10_01275</name>
</gene>
<feature type="transmembrane region" description="Helical" evidence="4">
    <location>
        <begin position="239"/>
        <end position="256"/>
    </location>
</feature>
<evidence type="ECO:0000256" key="4">
    <source>
        <dbReference type="SAM" id="Phobius"/>
    </source>
</evidence>
<accession>A0A364YA54</accession>
<dbReference type="RefSeq" id="WP_112744983.1">
    <property type="nucleotide sequence ID" value="NZ_QMFY01000001.1"/>
</dbReference>
<dbReference type="EMBL" id="QMFY01000001">
    <property type="protein sequence ID" value="RAW02768.1"/>
    <property type="molecule type" value="Genomic_DNA"/>
</dbReference>
<reference evidence="6 7" key="1">
    <citation type="submission" date="2018-06" db="EMBL/GenBank/DDBJ databases">
        <title>Chryseolinea flavus sp. nov., a member of the phylum Bacteroidetes isolated from soil.</title>
        <authorList>
            <person name="Li Y."/>
            <person name="Wang J."/>
        </authorList>
    </citation>
    <scope>NUCLEOTIDE SEQUENCE [LARGE SCALE GENOMIC DNA]</scope>
    <source>
        <strain evidence="6 7">SDU1-6</strain>
    </source>
</reference>
<dbReference type="PIRSF" id="PIRSF037677">
    <property type="entry name" value="DNA_mis_repair_Msh6"/>
    <property type="match status" value="1"/>
</dbReference>
<keyword evidence="7" id="KW-1185">Reference proteome</keyword>
<evidence type="ECO:0000256" key="3">
    <source>
        <dbReference type="ARBA" id="ARBA00023125"/>
    </source>
</evidence>
<dbReference type="Proteomes" id="UP000251889">
    <property type="component" value="Unassembled WGS sequence"/>
</dbReference>
<dbReference type="InterPro" id="IPR017261">
    <property type="entry name" value="DNA_mismatch_repair_MutS/MSH"/>
</dbReference>
<dbReference type="AlphaFoldDB" id="A0A364YA54"/>
<keyword evidence="3" id="KW-0238">DNA-binding</keyword>
<feature type="transmembrane region" description="Helical" evidence="4">
    <location>
        <begin position="30"/>
        <end position="50"/>
    </location>
</feature>
<keyword evidence="4" id="KW-1133">Transmembrane helix</keyword>
<dbReference type="GO" id="GO:0006298">
    <property type="term" value="P:mismatch repair"/>
    <property type="evidence" value="ECO:0007669"/>
    <property type="project" value="InterPro"/>
</dbReference>
<dbReference type="GO" id="GO:0030983">
    <property type="term" value="F:mismatched DNA binding"/>
    <property type="evidence" value="ECO:0007669"/>
    <property type="project" value="InterPro"/>
</dbReference>
<dbReference type="GO" id="GO:0140664">
    <property type="term" value="F:ATP-dependent DNA damage sensor activity"/>
    <property type="evidence" value="ECO:0007669"/>
    <property type="project" value="InterPro"/>
</dbReference>
<keyword evidence="1" id="KW-0547">Nucleotide-binding</keyword>
<dbReference type="InterPro" id="IPR027417">
    <property type="entry name" value="P-loop_NTPase"/>
</dbReference>
<dbReference type="OrthoDB" id="9802448at2"/>
<organism evidence="6 7">
    <name type="scientific">Pseudochryseolinea flava</name>
    <dbReference type="NCBI Taxonomy" id="2059302"/>
    <lineage>
        <taxon>Bacteria</taxon>
        <taxon>Pseudomonadati</taxon>
        <taxon>Bacteroidota</taxon>
        <taxon>Cytophagia</taxon>
        <taxon>Cytophagales</taxon>
        <taxon>Fulvivirgaceae</taxon>
        <taxon>Pseudochryseolinea</taxon>
    </lineage>
</organism>
<comment type="caution">
    <text evidence="6">The sequence shown here is derived from an EMBL/GenBank/DDBJ whole genome shotgun (WGS) entry which is preliminary data.</text>
</comment>
<name>A0A364YA54_9BACT</name>